<dbReference type="InterPro" id="IPR048883">
    <property type="entry name" value="Nup188_N-subdom_III"/>
</dbReference>
<keyword evidence="4" id="KW-0653">Protein transport</keyword>
<evidence type="ECO:0000256" key="3">
    <source>
        <dbReference type="ARBA" id="ARBA00022816"/>
    </source>
</evidence>
<feature type="domain" description="Nucleoporin Nup188 N-terminal subdomain III" evidence="8">
    <location>
        <begin position="48"/>
        <end position="97"/>
    </location>
</feature>
<keyword evidence="6" id="KW-0906">Nuclear pore complex</keyword>
<gene>
    <name evidence="9" type="ORF">GOODEAATRI_020297</name>
</gene>
<dbReference type="PANTHER" id="PTHR31431:SF1">
    <property type="entry name" value="NUCLEOPORIN NUP188"/>
    <property type="match status" value="1"/>
</dbReference>
<evidence type="ECO:0000313" key="9">
    <source>
        <dbReference type="EMBL" id="MEQ2159201.1"/>
    </source>
</evidence>
<feature type="non-terminal residue" evidence="9">
    <location>
        <position position="1"/>
    </location>
</feature>
<keyword evidence="3" id="KW-0509">mRNA transport</keyword>
<keyword evidence="7" id="KW-0539">Nucleus</keyword>
<comment type="caution">
    <text evidence="9">The sequence shown here is derived from an EMBL/GenBank/DDBJ whole genome shotgun (WGS) entry which is preliminary data.</text>
</comment>
<evidence type="ECO:0000259" key="8">
    <source>
        <dbReference type="Pfam" id="PF21093"/>
    </source>
</evidence>
<evidence type="ECO:0000256" key="1">
    <source>
        <dbReference type="ARBA" id="ARBA00004567"/>
    </source>
</evidence>
<keyword evidence="2" id="KW-0813">Transport</keyword>
<dbReference type="Proteomes" id="UP001476798">
    <property type="component" value="Unassembled WGS sequence"/>
</dbReference>
<dbReference type="Pfam" id="PF21093">
    <property type="entry name" value="Nup188_N-subdom_III"/>
    <property type="match status" value="1"/>
</dbReference>
<dbReference type="EMBL" id="JAHRIO010001878">
    <property type="protein sequence ID" value="MEQ2159201.1"/>
    <property type="molecule type" value="Genomic_DNA"/>
</dbReference>
<comment type="subcellular location">
    <subcellularLocation>
        <location evidence="1">Nucleus</location>
        <location evidence="1">Nuclear pore complex</location>
    </subcellularLocation>
</comment>
<evidence type="ECO:0000256" key="4">
    <source>
        <dbReference type="ARBA" id="ARBA00022927"/>
    </source>
</evidence>
<evidence type="ECO:0000313" key="10">
    <source>
        <dbReference type="Proteomes" id="UP001476798"/>
    </source>
</evidence>
<accession>A0ABV0MJC7</accession>
<proteinExistence type="predicted"/>
<name>A0ABV0MJC7_9TELE</name>
<evidence type="ECO:0000256" key="7">
    <source>
        <dbReference type="ARBA" id="ARBA00023242"/>
    </source>
</evidence>
<evidence type="ECO:0000256" key="6">
    <source>
        <dbReference type="ARBA" id="ARBA00023132"/>
    </source>
</evidence>
<evidence type="ECO:0000256" key="2">
    <source>
        <dbReference type="ARBA" id="ARBA00022448"/>
    </source>
</evidence>
<protein>
    <recommendedName>
        <fullName evidence="8">Nucleoporin Nup188 N-terminal subdomain III domain-containing protein</fullName>
    </recommendedName>
</protein>
<keyword evidence="5" id="KW-0811">Translocation</keyword>
<evidence type="ECO:0000256" key="5">
    <source>
        <dbReference type="ARBA" id="ARBA00023010"/>
    </source>
</evidence>
<reference evidence="9 10" key="1">
    <citation type="submission" date="2021-06" db="EMBL/GenBank/DDBJ databases">
        <authorList>
            <person name="Palmer J.M."/>
        </authorList>
    </citation>
    <scope>NUCLEOTIDE SEQUENCE [LARGE SCALE GENOMIC DNA]</scope>
    <source>
        <strain evidence="9 10">GA_2019</strain>
        <tissue evidence="9">Muscle</tissue>
    </source>
</reference>
<keyword evidence="10" id="KW-1185">Reference proteome</keyword>
<dbReference type="InterPro" id="IPR044840">
    <property type="entry name" value="Nup188"/>
</dbReference>
<dbReference type="PANTHER" id="PTHR31431">
    <property type="entry name" value="NUCLEOPORIN NUP188 HOMOLOG"/>
    <property type="match status" value="1"/>
</dbReference>
<organism evidence="9 10">
    <name type="scientific">Goodea atripinnis</name>
    <dbReference type="NCBI Taxonomy" id="208336"/>
    <lineage>
        <taxon>Eukaryota</taxon>
        <taxon>Metazoa</taxon>
        <taxon>Chordata</taxon>
        <taxon>Craniata</taxon>
        <taxon>Vertebrata</taxon>
        <taxon>Euteleostomi</taxon>
        <taxon>Actinopterygii</taxon>
        <taxon>Neopterygii</taxon>
        <taxon>Teleostei</taxon>
        <taxon>Neoteleostei</taxon>
        <taxon>Acanthomorphata</taxon>
        <taxon>Ovalentaria</taxon>
        <taxon>Atherinomorphae</taxon>
        <taxon>Cyprinodontiformes</taxon>
        <taxon>Goodeidae</taxon>
        <taxon>Goodea</taxon>
    </lineage>
</organism>
<sequence>QILIQTVKLAFSVTNNVIRLKPPSDAVSPLEQALTQHGGHGSNLIVVAPMSVYACLGSDAAAIRDAFLARLQSKTEDMRIKVMILEFLTVAVETQPGVPGGRVELPSCGVGSNQLETAGEVLVSSPCVLEACAFVMKIIGLEIYYVVRTGGRTGGFCETVRYLLDKIHRGDISQLPQLLLSVCETVKDEALALIDNTRHIDVENVCHV</sequence>